<dbReference type="AlphaFoldDB" id="A0A917FG93"/>
<evidence type="ECO:0000313" key="1">
    <source>
        <dbReference type="EMBL" id="GGF76499.1"/>
    </source>
</evidence>
<gene>
    <name evidence="1" type="ORF">GCM10007301_40500</name>
</gene>
<proteinExistence type="predicted"/>
<organism evidence="1 2">
    <name type="scientific">Azorhizobium oxalatiphilum</name>
    <dbReference type="NCBI Taxonomy" id="980631"/>
    <lineage>
        <taxon>Bacteria</taxon>
        <taxon>Pseudomonadati</taxon>
        <taxon>Pseudomonadota</taxon>
        <taxon>Alphaproteobacteria</taxon>
        <taxon>Hyphomicrobiales</taxon>
        <taxon>Xanthobacteraceae</taxon>
        <taxon>Azorhizobium</taxon>
    </lineage>
</organism>
<reference evidence="1" key="2">
    <citation type="submission" date="2020-09" db="EMBL/GenBank/DDBJ databases">
        <authorList>
            <person name="Sun Q."/>
            <person name="Sedlacek I."/>
        </authorList>
    </citation>
    <scope>NUCLEOTIDE SEQUENCE</scope>
    <source>
        <strain evidence="1">CCM 7897</strain>
    </source>
</reference>
<keyword evidence="2" id="KW-1185">Reference proteome</keyword>
<comment type="caution">
    <text evidence="1">The sequence shown here is derived from an EMBL/GenBank/DDBJ whole genome shotgun (WGS) entry which is preliminary data.</text>
</comment>
<accession>A0A917FG93</accession>
<name>A0A917FG93_9HYPH</name>
<dbReference type="Proteomes" id="UP000606044">
    <property type="component" value="Unassembled WGS sequence"/>
</dbReference>
<reference evidence="1" key="1">
    <citation type="journal article" date="2014" name="Int. J. Syst. Evol. Microbiol.">
        <title>Complete genome sequence of Corynebacterium casei LMG S-19264T (=DSM 44701T), isolated from a smear-ripened cheese.</title>
        <authorList>
            <consortium name="US DOE Joint Genome Institute (JGI-PGF)"/>
            <person name="Walter F."/>
            <person name="Albersmeier A."/>
            <person name="Kalinowski J."/>
            <person name="Ruckert C."/>
        </authorList>
    </citation>
    <scope>NUCLEOTIDE SEQUENCE</scope>
    <source>
        <strain evidence="1">CCM 7897</strain>
    </source>
</reference>
<sequence>MQGSRVVHQGRAGFFHRLVFAAAGVGAAFWGMAAHAQAVPPGFDQQAAFNRLLLSPTMQTFIATNVNALENPVLKAECPSLKVLEANRYDIVQRPVFEQNGQSVGLKSGVWVSMVKVERCGQPTMRRLLIKYEPDQKRFQAIPLLPGDFRGNLQLEVDARRIVIPGVMALAKCSDGKQVFALDVRSGGPSTAEGWSESWRLQTCGRKATVTVLYRKVGDGMDITGKDIKVE</sequence>
<protein>
    <submittedName>
        <fullName evidence="1">Uncharacterized protein</fullName>
    </submittedName>
</protein>
<evidence type="ECO:0000313" key="2">
    <source>
        <dbReference type="Proteomes" id="UP000606044"/>
    </source>
</evidence>
<dbReference type="EMBL" id="BMCT01000006">
    <property type="protein sequence ID" value="GGF76499.1"/>
    <property type="molecule type" value="Genomic_DNA"/>
</dbReference>